<accession>A0A9Q1J6T1</accession>
<evidence type="ECO:0008006" key="5">
    <source>
        <dbReference type="Google" id="ProtNLM"/>
    </source>
</evidence>
<organism evidence="3 4">
    <name type="scientific">Synaphobranchus kaupii</name>
    <name type="common">Kaup's arrowtooth eel</name>
    <dbReference type="NCBI Taxonomy" id="118154"/>
    <lineage>
        <taxon>Eukaryota</taxon>
        <taxon>Metazoa</taxon>
        <taxon>Chordata</taxon>
        <taxon>Craniata</taxon>
        <taxon>Vertebrata</taxon>
        <taxon>Euteleostomi</taxon>
        <taxon>Actinopterygii</taxon>
        <taxon>Neopterygii</taxon>
        <taxon>Teleostei</taxon>
        <taxon>Anguilliformes</taxon>
        <taxon>Synaphobranchidae</taxon>
        <taxon>Synaphobranchus</taxon>
    </lineage>
</organism>
<reference evidence="3" key="1">
    <citation type="journal article" date="2023" name="Science">
        <title>Genome structures resolve the early diversification of teleost fishes.</title>
        <authorList>
            <person name="Parey E."/>
            <person name="Louis A."/>
            <person name="Montfort J."/>
            <person name="Bouchez O."/>
            <person name="Roques C."/>
            <person name="Iampietro C."/>
            <person name="Lluch J."/>
            <person name="Castinel A."/>
            <person name="Donnadieu C."/>
            <person name="Desvignes T."/>
            <person name="Floi Bucao C."/>
            <person name="Jouanno E."/>
            <person name="Wen M."/>
            <person name="Mejri S."/>
            <person name="Dirks R."/>
            <person name="Jansen H."/>
            <person name="Henkel C."/>
            <person name="Chen W.J."/>
            <person name="Zahm M."/>
            <person name="Cabau C."/>
            <person name="Klopp C."/>
            <person name="Thompson A.W."/>
            <person name="Robinson-Rechavi M."/>
            <person name="Braasch I."/>
            <person name="Lecointre G."/>
            <person name="Bobe J."/>
            <person name="Postlethwait J.H."/>
            <person name="Berthelot C."/>
            <person name="Roest Crollius H."/>
            <person name="Guiguen Y."/>
        </authorList>
    </citation>
    <scope>NUCLEOTIDE SEQUENCE</scope>
    <source>
        <strain evidence="3">WJC10195</strain>
    </source>
</reference>
<feature type="transmembrane region" description="Helical" evidence="2">
    <location>
        <begin position="84"/>
        <end position="105"/>
    </location>
</feature>
<dbReference type="PANTHER" id="PTHR45842">
    <property type="entry name" value="SYNAPTIC ADHESION-LIKE MOLECULE SALM"/>
    <property type="match status" value="1"/>
</dbReference>
<dbReference type="Proteomes" id="UP001152622">
    <property type="component" value="Chromosome 3"/>
</dbReference>
<dbReference type="AlphaFoldDB" id="A0A9Q1J6T1"/>
<comment type="caution">
    <text evidence="3">The sequence shown here is derived from an EMBL/GenBank/DDBJ whole genome shotgun (WGS) entry which is preliminary data.</text>
</comment>
<dbReference type="InterPro" id="IPR036116">
    <property type="entry name" value="FN3_sf"/>
</dbReference>
<keyword evidence="2" id="KW-1133">Transmembrane helix</keyword>
<protein>
    <recommendedName>
        <fullName evidence="5">Fibronectin type-III domain-containing protein</fullName>
    </recommendedName>
</protein>
<dbReference type="PANTHER" id="PTHR45842:SF20">
    <property type="entry name" value="LEUCINE-RICH REPEAT AND FIBRONECTIN TYPE III DOMAIN-CONTAINING PROTEIN 1-LIKE PROTEIN"/>
    <property type="match status" value="1"/>
</dbReference>
<evidence type="ECO:0000256" key="1">
    <source>
        <dbReference type="ARBA" id="ARBA00022729"/>
    </source>
</evidence>
<keyword evidence="4" id="KW-1185">Reference proteome</keyword>
<dbReference type="SUPFAM" id="SSF49265">
    <property type="entry name" value="Fibronectin type III"/>
    <property type="match status" value="1"/>
</dbReference>
<keyword evidence="2" id="KW-0472">Membrane</keyword>
<evidence type="ECO:0000256" key="2">
    <source>
        <dbReference type="SAM" id="Phobius"/>
    </source>
</evidence>
<proteinExistence type="predicted"/>
<name>A0A9Q1J6T1_SYNKA</name>
<dbReference type="EMBL" id="JAINUF010000003">
    <property type="protein sequence ID" value="KAJ8369436.1"/>
    <property type="molecule type" value="Genomic_DNA"/>
</dbReference>
<keyword evidence="2" id="KW-0812">Transmembrane</keyword>
<keyword evidence="1" id="KW-0732">Signal</keyword>
<gene>
    <name evidence="3" type="ORF">SKAU_G00094640</name>
</gene>
<evidence type="ECO:0000313" key="4">
    <source>
        <dbReference type="Proteomes" id="UP001152622"/>
    </source>
</evidence>
<evidence type="ECO:0000313" key="3">
    <source>
        <dbReference type="EMBL" id="KAJ8369436.1"/>
    </source>
</evidence>
<dbReference type="OrthoDB" id="1394818at2759"/>
<dbReference type="InterPro" id="IPR050467">
    <property type="entry name" value="LRFN"/>
</dbReference>
<sequence length="246" mass="26650">MYQVQYNSTSDDTLVYRMIPSTSQDFLVKDLVSGREYDLCVLAVYNEGFTSLTATRQVGCVQFITEMEYNQCQSVPSHFLGGTMIIIIGGIIVASVLVFIIILMIRYKVYSHQGGETGKSAITNVLSGRQGRSPGLHPRGAEGQEEQVLTCSGVGVGAVSVGAAPTTTIKESNTMTLVVDCEKVQITEMSAENIRSPTQMRQSRTCIELKRTTSLTAKEAKSGEAIVGTKNYKNAQEIPAPSFSAL</sequence>